<evidence type="ECO:0000256" key="6">
    <source>
        <dbReference type="SAM" id="Phobius"/>
    </source>
</evidence>
<evidence type="ECO:0000256" key="5">
    <source>
        <dbReference type="SAM" id="MobiDB-lite"/>
    </source>
</evidence>
<feature type="transmembrane region" description="Helical" evidence="6">
    <location>
        <begin position="344"/>
        <end position="367"/>
    </location>
</feature>
<reference evidence="8 9" key="1">
    <citation type="submission" date="2020-08" db="EMBL/GenBank/DDBJ databases">
        <title>Plant Genome Project.</title>
        <authorList>
            <person name="Zhang R.-G."/>
        </authorList>
    </citation>
    <scope>NUCLEOTIDE SEQUENCE [LARGE SCALE GENOMIC DNA]</scope>
    <source>
        <tissue evidence="8">Rhizome</tissue>
    </source>
</reference>
<dbReference type="Pfam" id="PF03151">
    <property type="entry name" value="TPT"/>
    <property type="match status" value="1"/>
</dbReference>
<dbReference type="PANTHER" id="PTHR11132">
    <property type="entry name" value="SOLUTE CARRIER FAMILY 35"/>
    <property type="match status" value="1"/>
</dbReference>
<feature type="transmembrane region" description="Helical" evidence="6">
    <location>
        <begin position="476"/>
        <end position="495"/>
    </location>
</feature>
<feature type="region of interest" description="Disordered" evidence="5">
    <location>
        <begin position="1"/>
        <end position="46"/>
    </location>
</feature>
<evidence type="ECO:0000313" key="9">
    <source>
        <dbReference type="Proteomes" id="UP000734854"/>
    </source>
</evidence>
<dbReference type="Proteomes" id="UP000734854">
    <property type="component" value="Unassembled WGS sequence"/>
</dbReference>
<organism evidence="8 9">
    <name type="scientific">Zingiber officinale</name>
    <name type="common">Ginger</name>
    <name type="synonym">Amomum zingiber</name>
    <dbReference type="NCBI Taxonomy" id="94328"/>
    <lineage>
        <taxon>Eukaryota</taxon>
        <taxon>Viridiplantae</taxon>
        <taxon>Streptophyta</taxon>
        <taxon>Embryophyta</taxon>
        <taxon>Tracheophyta</taxon>
        <taxon>Spermatophyta</taxon>
        <taxon>Magnoliopsida</taxon>
        <taxon>Liliopsida</taxon>
        <taxon>Zingiberales</taxon>
        <taxon>Zingiberaceae</taxon>
        <taxon>Zingiber</taxon>
    </lineage>
</organism>
<dbReference type="GO" id="GO:0016020">
    <property type="term" value="C:membrane"/>
    <property type="evidence" value="ECO:0007669"/>
    <property type="project" value="UniProtKB-SubCell"/>
</dbReference>
<feature type="region of interest" description="Disordered" evidence="5">
    <location>
        <begin position="60"/>
        <end position="100"/>
    </location>
</feature>
<dbReference type="InterPro" id="IPR050186">
    <property type="entry name" value="TPT_transporter"/>
</dbReference>
<comment type="subcellular location">
    <subcellularLocation>
        <location evidence="1">Membrane</location>
        <topology evidence="1">Multi-pass membrane protein</topology>
    </subcellularLocation>
</comment>
<evidence type="ECO:0000256" key="1">
    <source>
        <dbReference type="ARBA" id="ARBA00004141"/>
    </source>
</evidence>
<dbReference type="EMBL" id="JACMSC010000022">
    <property type="protein sequence ID" value="KAG6469494.1"/>
    <property type="molecule type" value="Genomic_DNA"/>
</dbReference>
<feature type="transmembrane region" description="Helical" evidence="6">
    <location>
        <begin position="418"/>
        <end position="442"/>
    </location>
</feature>
<keyword evidence="9" id="KW-1185">Reference proteome</keyword>
<feature type="transmembrane region" description="Helical" evidence="6">
    <location>
        <begin position="270"/>
        <end position="297"/>
    </location>
</feature>
<evidence type="ECO:0000256" key="2">
    <source>
        <dbReference type="ARBA" id="ARBA00022692"/>
    </source>
</evidence>
<feature type="transmembrane region" description="Helical" evidence="6">
    <location>
        <begin position="379"/>
        <end position="398"/>
    </location>
</feature>
<evidence type="ECO:0000256" key="4">
    <source>
        <dbReference type="ARBA" id="ARBA00023136"/>
    </source>
</evidence>
<keyword evidence="2 6" id="KW-0812">Transmembrane</keyword>
<keyword evidence="3 6" id="KW-1133">Transmembrane helix</keyword>
<feature type="transmembrane region" description="Helical" evidence="6">
    <location>
        <begin position="192"/>
        <end position="215"/>
    </location>
</feature>
<evidence type="ECO:0000259" key="7">
    <source>
        <dbReference type="Pfam" id="PF03151"/>
    </source>
</evidence>
<feature type="transmembrane region" description="Helical" evidence="6">
    <location>
        <begin position="236"/>
        <end position="258"/>
    </location>
</feature>
<accession>A0A8J5BD62</accession>
<gene>
    <name evidence="8" type="ORF">ZIOFF_074217</name>
</gene>
<evidence type="ECO:0000313" key="8">
    <source>
        <dbReference type="EMBL" id="KAG6469494.1"/>
    </source>
</evidence>
<dbReference type="InterPro" id="IPR004853">
    <property type="entry name" value="Sugar_P_trans_dom"/>
</dbReference>
<feature type="transmembrane region" description="Helical" evidence="6">
    <location>
        <begin position="449"/>
        <end position="470"/>
    </location>
</feature>
<dbReference type="AlphaFoldDB" id="A0A8J5BD62"/>
<comment type="caution">
    <text evidence="8">The sequence shown here is derived from an EMBL/GenBank/DDBJ whole genome shotgun (WGS) entry which is preliminary data.</text>
</comment>
<protein>
    <recommendedName>
        <fullName evidence="7">Sugar phosphate transporter domain-containing protein</fullName>
    </recommendedName>
</protein>
<keyword evidence="4 6" id="KW-0472">Membrane</keyword>
<name>A0A8J5BD62_ZINOF</name>
<sequence>MMELSNGLGDEETVEATEAAAAHTEDKVGEVGKEKEKDRKLSLRREPSFSRWCNEDGILRQSAVDDDGSPRTNSAAEESEEFELPLLHQRMPDEVGSQAEDQRRIHEFRQRSMFLGIVNGDTEKYVPLDIENDVHVSDSMTKIVSLEQSRNSAISFAILLKTLFYILVWYTLSTCLTVYNKTLLGDNLGKFPAPLLMNTIHFSLQAIFSNVIVYIQSRNSESSNNIMTWKDYFARVLVYHGVILLYSSTIEVVIPTAIGTALDVNLSNESLVYITVTFATMCKSASPIFLLMFAFAFRLEKPSLKLVGIMLIISVGVLLTETWPPEFDVALVHLSITKETKFEFWGFIFVMLSAVMAGFRWCMTQILLQEEAYGLKNPITLMSYVTPVMAIITVVLSLFLDPWDTFKGNNYFDSSKHIIRSCLLMLLGGALAFCMVLMEYILVSATSAVTVTVAGIVKEAVTILVAVFYFHDQFTWLKGVGLLTIMVGVSLFNCFKYMVHPKHHLGV</sequence>
<feature type="domain" description="Sugar phosphate transporter" evidence="7">
    <location>
        <begin position="161"/>
        <end position="493"/>
    </location>
</feature>
<proteinExistence type="predicted"/>
<feature type="transmembrane region" description="Helical" evidence="6">
    <location>
        <begin position="152"/>
        <end position="172"/>
    </location>
</feature>
<evidence type="ECO:0000256" key="3">
    <source>
        <dbReference type="ARBA" id="ARBA00022989"/>
    </source>
</evidence>
<feature type="compositionally biased region" description="Basic and acidic residues" evidence="5">
    <location>
        <begin position="23"/>
        <end position="46"/>
    </location>
</feature>